<accession>A0A5J6TDB5</accession>
<dbReference type="GeneID" id="80019536"/>
<dbReference type="RefSeq" id="YP_010754935.1">
    <property type="nucleotide sequence ID" value="NC_073465.1"/>
</dbReference>
<dbReference type="EMBL" id="MN234170">
    <property type="protein sequence ID" value="QFG08911.1"/>
    <property type="molecule type" value="Genomic_DNA"/>
</dbReference>
<sequence>MIRDRIAYYRRNLFRRQLSMVDVRAMAALELWGNPTISRYTFEGGVEHRTPVNPFANFRHAMDRVRLAVSQWSFNMAAAQFAVTIQPIEGEK</sequence>
<name>A0A5J6TDB5_9CAUD</name>
<evidence type="ECO:0000313" key="2">
    <source>
        <dbReference type="Proteomes" id="UP000326279"/>
    </source>
</evidence>
<keyword evidence="2" id="KW-1185">Reference proteome</keyword>
<gene>
    <name evidence="1" type="primary">63</name>
    <name evidence="1" type="ORF">PBI_MALAGASYROSE_63</name>
</gene>
<organism evidence="1 2">
    <name type="scientific">Mycobacterium phage MalagasyRose</name>
    <dbReference type="NCBI Taxonomy" id="2599870"/>
    <lineage>
        <taxon>Viruses</taxon>
        <taxon>Duplodnaviria</taxon>
        <taxon>Heunggongvirae</taxon>
        <taxon>Uroviricota</taxon>
        <taxon>Caudoviricetes</taxon>
        <taxon>Malagasyrosevirus</taxon>
        <taxon>Malagasyrosevirus malagasyrose</taxon>
    </lineage>
</organism>
<reference evidence="1 2" key="1">
    <citation type="submission" date="2019-07" db="EMBL/GenBank/DDBJ databases">
        <authorList>
            <person name="Garlena R.A."/>
            <person name="Russell D.A."/>
            <person name="Pope W.H."/>
            <person name="Jacobs-Sera D."/>
            <person name="Hatfull G.F."/>
        </authorList>
    </citation>
    <scope>NUCLEOTIDE SEQUENCE [LARGE SCALE GENOMIC DNA]</scope>
</reference>
<evidence type="ECO:0000313" key="1">
    <source>
        <dbReference type="EMBL" id="QFG08911.1"/>
    </source>
</evidence>
<protein>
    <submittedName>
        <fullName evidence="1">Uncharacterized protein</fullName>
    </submittedName>
</protein>
<dbReference type="KEGG" id="vg:80019536"/>
<dbReference type="Proteomes" id="UP000326279">
    <property type="component" value="Segment"/>
</dbReference>
<proteinExistence type="predicted"/>